<keyword evidence="2" id="KW-0736">Signalosome</keyword>
<reference evidence="6" key="1">
    <citation type="submission" date="2023-06" db="EMBL/GenBank/DDBJ databases">
        <title>Genome-scale phylogeny and comparative genomics of the fungal order Sordariales.</title>
        <authorList>
            <consortium name="Lawrence Berkeley National Laboratory"/>
            <person name="Hensen N."/>
            <person name="Bonometti L."/>
            <person name="Westerberg I."/>
            <person name="Brannstrom I.O."/>
            <person name="Guillou S."/>
            <person name="Cros-Aarteil S."/>
            <person name="Calhoun S."/>
            <person name="Haridas S."/>
            <person name="Kuo A."/>
            <person name="Mondo S."/>
            <person name="Pangilinan J."/>
            <person name="Riley R."/>
            <person name="LaButti K."/>
            <person name="Andreopoulos B."/>
            <person name="Lipzen A."/>
            <person name="Chen C."/>
            <person name="Yanf M."/>
            <person name="Daum C."/>
            <person name="Ng V."/>
            <person name="Clum A."/>
            <person name="Steindorff A."/>
            <person name="Ohm R."/>
            <person name="Martin F."/>
            <person name="Silar P."/>
            <person name="Natvig D."/>
            <person name="Lalanne C."/>
            <person name="Gautier V."/>
            <person name="Ament-velasquez S.L."/>
            <person name="Kruys A."/>
            <person name="Hutchinson M.I."/>
            <person name="Powell A.J."/>
            <person name="Barry K."/>
            <person name="Miller A.N."/>
            <person name="Grigoriev I.V."/>
            <person name="Debuchy R."/>
            <person name="Gladieux P."/>
            <person name="Thoren M.H."/>
            <person name="Johannesson H."/>
        </authorList>
    </citation>
    <scope>NUCLEOTIDE SEQUENCE</scope>
    <source>
        <strain evidence="6">SMH3391-2</strain>
    </source>
</reference>
<comment type="similarity">
    <text evidence="1">Belongs to the CSN7/EIF3M family. CSN7 subfamily.</text>
</comment>
<evidence type="ECO:0000313" key="7">
    <source>
        <dbReference type="Proteomes" id="UP001174934"/>
    </source>
</evidence>
<dbReference type="PANTHER" id="PTHR15350">
    <property type="entry name" value="COP9 SIGNALOSOME COMPLEX SUBUNIT 7/DENDRITIC CELL PROTEIN GA17"/>
    <property type="match status" value="1"/>
</dbReference>
<keyword evidence="7" id="KW-1185">Reference proteome</keyword>
<accession>A0AA39WM70</accession>
<protein>
    <recommendedName>
        <fullName evidence="5">PCI domain-containing protein</fullName>
    </recommendedName>
</protein>
<proteinExistence type="inferred from homology"/>
<dbReference type="InterPro" id="IPR045237">
    <property type="entry name" value="COPS7/eIF3m"/>
</dbReference>
<name>A0AA39WM70_9PEZI</name>
<evidence type="ECO:0000256" key="4">
    <source>
        <dbReference type="SAM" id="MobiDB-lite"/>
    </source>
</evidence>
<dbReference type="PROSITE" id="PS50250">
    <property type="entry name" value="PCI"/>
    <property type="match status" value="1"/>
</dbReference>
<feature type="domain" description="PCI" evidence="5">
    <location>
        <begin position="2"/>
        <end position="178"/>
    </location>
</feature>
<organism evidence="6 7">
    <name type="scientific">Bombardia bombarda</name>
    <dbReference type="NCBI Taxonomy" id="252184"/>
    <lineage>
        <taxon>Eukaryota</taxon>
        <taxon>Fungi</taxon>
        <taxon>Dikarya</taxon>
        <taxon>Ascomycota</taxon>
        <taxon>Pezizomycotina</taxon>
        <taxon>Sordariomycetes</taxon>
        <taxon>Sordariomycetidae</taxon>
        <taxon>Sordariales</taxon>
        <taxon>Lasiosphaeriaceae</taxon>
        <taxon>Bombardia</taxon>
    </lineage>
</organism>
<keyword evidence="3" id="KW-0175">Coiled coil</keyword>
<dbReference type="InterPro" id="IPR000717">
    <property type="entry name" value="PCI_dom"/>
</dbReference>
<evidence type="ECO:0000256" key="3">
    <source>
        <dbReference type="SAM" id="Coils"/>
    </source>
</evidence>
<comment type="caution">
    <text evidence="6">The sequence shown here is derived from an EMBL/GenBank/DDBJ whole genome shotgun (WGS) entry which is preliminary data.</text>
</comment>
<evidence type="ECO:0000256" key="1">
    <source>
        <dbReference type="ARBA" id="ARBA00008482"/>
    </source>
</evidence>
<feature type="coiled-coil region" evidence="3">
    <location>
        <begin position="210"/>
        <end position="237"/>
    </location>
</feature>
<dbReference type="Pfam" id="PF22061">
    <property type="entry name" value="CSN7_HB_subdom"/>
    <property type="match status" value="1"/>
</dbReference>
<evidence type="ECO:0000313" key="6">
    <source>
        <dbReference type="EMBL" id="KAK0617981.1"/>
    </source>
</evidence>
<feature type="compositionally biased region" description="Low complexity" evidence="4">
    <location>
        <begin position="362"/>
        <end position="372"/>
    </location>
</feature>
<sequence length="402" mass="40744">MEQTKALNALEPFLALTKSATSPRAAADLIVRATSAPNTFIFTELLQTPQIQALASPSATESSSAGGYGPFLTILQIFSYGTYATYAAAQENLPALNPAQTLKLRQLSLLTLARDVKTDPSSALSYATLQSKLGLLSSSSSPAPRELEELVISAVYAGLLDAQLDPKHATVRINSVAALRDVAPPSSASASEEEADGAIGGLLTSLRAWADRCDATLQSLEAQMTSLRADADRRAAETAAWSDKVDALVADEKNGANKNKPSAANHNNSSSSGISTALSSSASAAGDIFSSGGMLTGDAGSFSGSGGGGGFGSTIANLMRPRFGGGGGGGASGSGSGGVSGGSIKRGSGQMEAAGDDDLSNDDNNGSSFSFGAGADAEDEAMDVDDEDESADGKKRANKRKL</sequence>
<dbReference type="PANTHER" id="PTHR15350:SF5">
    <property type="entry name" value="COP9 SIGNALOSOME COMPLEX SUBUNIT 7"/>
    <property type="match status" value="1"/>
</dbReference>
<dbReference type="EMBL" id="JAULSR010000005">
    <property type="protein sequence ID" value="KAK0617981.1"/>
    <property type="molecule type" value="Genomic_DNA"/>
</dbReference>
<feature type="compositionally biased region" description="Gly residues" evidence="4">
    <location>
        <begin position="323"/>
        <end position="341"/>
    </location>
</feature>
<dbReference type="Proteomes" id="UP001174934">
    <property type="component" value="Unassembled WGS sequence"/>
</dbReference>
<feature type="region of interest" description="Disordered" evidence="4">
    <location>
        <begin position="254"/>
        <end position="277"/>
    </location>
</feature>
<dbReference type="Pfam" id="PF01399">
    <property type="entry name" value="PCI"/>
    <property type="match status" value="1"/>
</dbReference>
<feature type="region of interest" description="Disordered" evidence="4">
    <location>
        <begin position="323"/>
        <end position="402"/>
    </location>
</feature>
<dbReference type="GO" id="GO:0008180">
    <property type="term" value="C:COP9 signalosome"/>
    <property type="evidence" value="ECO:0007669"/>
    <property type="project" value="UniProtKB-KW"/>
</dbReference>
<feature type="compositionally biased region" description="Low complexity" evidence="4">
    <location>
        <begin position="256"/>
        <end position="277"/>
    </location>
</feature>
<gene>
    <name evidence="6" type="ORF">B0T17DRAFT_536462</name>
</gene>
<feature type="compositionally biased region" description="Acidic residues" evidence="4">
    <location>
        <begin position="376"/>
        <end position="390"/>
    </location>
</feature>
<evidence type="ECO:0000256" key="2">
    <source>
        <dbReference type="ARBA" id="ARBA00022790"/>
    </source>
</evidence>
<dbReference type="AlphaFoldDB" id="A0AA39WM70"/>
<evidence type="ECO:0000259" key="5">
    <source>
        <dbReference type="PROSITE" id="PS50250"/>
    </source>
</evidence>